<dbReference type="AlphaFoldDB" id="A0A221ME94"/>
<sequence>MIVPIIGNITYSITLDPTVWIFDDRKIEFEKAFDNVSNQLDEDDELENASKRWNRAVYQQNINPPINKSISKLEGKKILEGSYVMPIATFVAHAEAKDDAKTATLVVETGEDVTISLNELNNSYLLFAVDGKPLKEDGPVHLYHQDGSNKDNPIKYIKKIVIN</sequence>
<dbReference type="Proteomes" id="UP000204391">
    <property type="component" value="Chromosome"/>
</dbReference>
<name>A0A221ME94_9BACI</name>
<reference evidence="1 2" key="1">
    <citation type="journal article" date="2003" name="Int. J. Syst. Evol. Microbiol.">
        <title>Virgibacillus carmonensis sp. nov., Virgibacillus necropolis sp. nov. and Virgibacillus picturae sp. nov., three novel species isolated from deteriorated mural paintings, transfer of the species of the genus salibacillus to Virgibacillus, as Virgibacillus marismortui comb. nov. and Virgibacillus salexigens comb. nov., and emended description of the genus Virgibacillus.</title>
        <authorList>
            <person name="Heyrman J."/>
            <person name="Logan N.A."/>
            <person name="Busse H.J."/>
            <person name="Balcaen A."/>
            <person name="Lebbe L."/>
            <person name="Rodriguez-Diaz M."/>
            <person name="Swings J."/>
            <person name="De Vos P."/>
        </authorList>
    </citation>
    <scope>NUCLEOTIDE SEQUENCE [LARGE SCALE GENOMIC DNA]</scope>
    <source>
        <strain evidence="1 2">LMG 19488</strain>
    </source>
</reference>
<keyword evidence="2" id="KW-1185">Reference proteome</keyword>
<protein>
    <recommendedName>
        <fullName evidence="3">Peptidyl-prolyl cis-trans isomerase</fullName>
    </recommendedName>
</protein>
<accession>A0A221ME94</accession>
<gene>
    <name evidence="1" type="ORF">CFK40_13140</name>
</gene>
<evidence type="ECO:0008006" key="3">
    <source>
        <dbReference type="Google" id="ProtNLM"/>
    </source>
</evidence>
<dbReference type="RefSeq" id="WP_089532736.1">
    <property type="nucleotide sequence ID" value="NZ_CP022437.1"/>
</dbReference>
<evidence type="ECO:0000313" key="1">
    <source>
        <dbReference type="EMBL" id="ASN05889.1"/>
    </source>
</evidence>
<dbReference type="KEGG" id="vne:CFK40_13140"/>
<dbReference type="OrthoDB" id="2404998at2"/>
<dbReference type="EMBL" id="CP022437">
    <property type="protein sequence ID" value="ASN05889.1"/>
    <property type="molecule type" value="Genomic_DNA"/>
</dbReference>
<organism evidence="1 2">
    <name type="scientific">Virgibacillus necropolis</name>
    <dbReference type="NCBI Taxonomy" id="163877"/>
    <lineage>
        <taxon>Bacteria</taxon>
        <taxon>Bacillati</taxon>
        <taxon>Bacillota</taxon>
        <taxon>Bacilli</taxon>
        <taxon>Bacillales</taxon>
        <taxon>Bacillaceae</taxon>
        <taxon>Virgibacillus</taxon>
    </lineage>
</organism>
<evidence type="ECO:0000313" key="2">
    <source>
        <dbReference type="Proteomes" id="UP000204391"/>
    </source>
</evidence>
<proteinExistence type="predicted"/>